<evidence type="ECO:0000313" key="8">
    <source>
        <dbReference type="Proteomes" id="UP000029577"/>
    </source>
</evidence>
<dbReference type="Gene3D" id="1.25.40.340">
    <property type="match status" value="1"/>
</dbReference>
<dbReference type="PANTHER" id="PTHR28629">
    <property type="entry name" value="TRIOKINASE/FMN CYCLASE"/>
    <property type="match status" value="1"/>
</dbReference>
<accession>A0A095VGF0</accession>
<dbReference type="AlphaFoldDB" id="A0A095VGF0"/>
<keyword evidence="4" id="KW-0067">ATP-binding</keyword>
<dbReference type="eggNOG" id="COG2376">
    <property type="taxonomic scope" value="Bacteria"/>
</dbReference>
<feature type="domain" description="DhaK" evidence="6">
    <location>
        <begin position="8"/>
        <end position="326"/>
    </location>
</feature>
<evidence type="ECO:0000256" key="3">
    <source>
        <dbReference type="ARBA" id="ARBA00022777"/>
    </source>
</evidence>
<proteinExistence type="predicted"/>
<dbReference type="Proteomes" id="UP000029577">
    <property type="component" value="Unassembled WGS sequence"/>
</dbReference>
<dbReference type="SUPFAM" id="SSF101473">
    <property type="entry name" value="DhaL-like"/>
    <property type="match status" value="1"/>
</dbReference>
<dbReference type="Gene3D" id="3.30.1180.20">
    <property type="entry name" value="Dihydroxyacetone kinase, domain 2"/>
    <property type="match status" value="1"/>
</dbReference>
<dbReference type="EMBL" id="JPKR02000002">
    <property type="protein sequence ID" value="KGD73735.1"/>
    <property type="molecule type" value="Genomic_DNA"/>
</dbReference>
<dbReference type="GO" id="GO:0005829">
    <property type="term" value="C:cytosol"/>
    <property type="evidence" value="ECO:0007669"/>
    <property type="project" value="TreeGrafter"/>
</dbReference>
<organism evidence="7 8">
    <name type="scientific">Tatumella morbirosei</name>
    <dbReference type="NCBI Taxonomy" id="642227"/>
    <lineage>
        <taxon>Bacteria</taxon>
        <taxon>Pseudomonadati</taxon>
        <taxon>Pseudomonadota</taxon>
        <taxon>Gammaproteobacteria</taxon>
        <taxon>Enterobacterales</taxon>
        <taxon>Erwiniaceae</taxon>
        <taxon>Tatumella</taxon>
    </lineage>
</organism>
<dbReference type="GO" id="GO:0005524">
    <property type="term" value="F:ATP binding"/>
    <property type="evidence" value="ECO:0007669"/>
    <property type="project" value="UniProtKB-KW"/>
</dbReference>
<dbReference type="FunFam" id="3.40.50.10440:FF:000001">
    <property type="entry name" value="Dihydroxyacetone kinase, DhaK subunit"/>
    <property type="match status" value="1"/>
</dbReference>
<evidence type="ECO:0000256" key="4">
    <source>
        <dbReference type="ARBA" id="ARBA00022840"/>
    </source>
</evidence>
<evidence type="ECO:0000259" key="6">
    <source>
        <dbReference type="PROSITE" id="PS51481"/>
    </source>
</evidence>
<dbReference type="SMART" id="SM01120">
    <property type="entry name" value="Dak2"/>
    <property type="match status" value="1"/>
</dbReference>
<dbReference type="RefSeq" id="WP_038020213.1">
    <property type="nucleotide sequence ID" value="NZ_JPKR02000002.1"/>
</dbReference>
<dbReference type="Pfam" id="PF02734">
    <property type="entry name" value="Dak2"/>
    <property type="match status" value="1"/>
</dbReference>
<dbReference type="GO" id="GO:0004371">
    <property type="term" value="F:glycerone kinase activity"/>
    <property type="evidence" value="ECO:0007669"/>
    <property type="project" value="InterPro"/>
</dbReference>
<dbReference type="Pfam" id="PF02733">
    <property type="entry name" value="Dak1"/>
    <property type="match status" value="1"/>
</dbReference>
<dbReference type="Gene3D" id="3.40.50.10440">
    <property type="entry name" value="Dihydroxyacetone kinase, domain 1"/>
    <property type="match status" value="1"/>
</dbReference>
<name>A0A095VGF0_9GAMM</name>
<comment type="caution">
    <text evidence="7">The sequence shown here is derived from an EMBL/GenBank/DDBJ whole genome shotgun (WGS) entry which is preliminary data.</text>
</comment>
<keyword evidence="2" id="KW-0547">Nucleotide-binding</keyword>
<dbReference type="InterPro" id="IPR004007">
    <property type="entry name" value="DhaL_dom"/>
</dbReference>
<dbReference type="PROSITE" id="PS51481">
    <property type="entry name" value="DHAK"/>
    <property type="match status" value="1"/>
</dbReference>
<dbReference type="PANTHER" id="PTHR28629:SF4">
    <property type="entry name" value="TRIOKINASE_FMN CYCLASE"/>
    <property type="match status" value="1"/>
</dbReference>
<dbReference type="InterPro" id="IPR036117">
    <property type="entry name" value="DhaL_dom_sf"/>
</dbReference>
<keyword evidence="1" id="KW-0808">Transferase</keyword>
<evidence type="ECO:0000259" key="5">
    <source>
        <dbReference type="PROSITE" id="PS51480"/>
    </source>
</evidence>
<dbReference type="GO" id="GO:0019563">
    <property type="term" value="P:glycerol catabolic process"/>
    <property type="evidence" value="ECO:0007669"/>
    <property type="project" value="TreeGrafter"/>
</dbReference>
<dbReference type="InterPro" id="IPR050861">
    <property type="entry name" value="Dihydroxyacetone_Kinase"/>
</dbReference>
<sequence length="546" mass="57301">MSHFFYDSKENLIDLVIEGIIRTSPHANLTRLKTDSGLRVVVRNDWDKKQVALLSGGGSGHEPMHAGFVGKGMLTGAICGDIFASPGVDAVLSAIINVTGDAGCLLIVKNYTGDRLNFGLAAEKARALGYKVETVLVEDDIALPDNPQPRGLSGTILAHKIAGFAASQGLSLQEVASQTRSALKQIATLGVALSSCHLPGAGNNDRLPAGKSELGMGIHGEHGVATLDTQNSREICEQITKRLLEHIGDKSDLLLMINNLGGFSVLELALLSQHLLASPLGKRVRLLQGPATLVSALDMKGVSLTVLPLNDELEEALKSPVDVSGWSPLYSPAEMHWQQAQALPENTAVTPSDNPDIAAMLESACQTLIDNEEALNTLDSHVGDGDTGSTLATGARYVLKALKDKQLPLNDPAALLGWLGESITTPMGGSGGVLLSLLFTAAAEGYDPQQNPGKAFLKGLEQMKEYGGARPGDRTMIDALQPAFEAMAADSGWDEVVAAARKGAESTAKMSKAGAGRSAYLNADSLQGHIDPGAKAVSEVFAAMPR</sequence>
<dbReference type="SUPFAM" id="SSF82549">
    <property type="entry name" value="DAK1/DegV-like"/>
    <property type="match status" value="1"/>
</dbReference>
<dbReference type="PROSITE" id="PS51480">
    <property type="entry name" value="DHAL"/>
    <property type="match status" value="1"/>
</dbReference>
<reference evidence="7" key="1">
    <citation type="submission" date="2014-12" db="EMBL/GenBank/DDBJ databases">
        <title>The draft genome of the Tatumella morbirosei type strain, LMG23360T isolated from pineapple rot.</title>
        <authorList>
            <person name="Smits T.H."/>
            <person name="Palmer M."/>
            <person name="Venter S.N."/>
            <person name="Duffy B."/>
            <person name="Steenkamp E.T."/>
            <person name="Chan W.Y."/>
            <person name="Coutinho T.A."/>
            <person name="Coetzee M.P."/>
            <person name="De Maayer P."/>
        </authorList>
    </citation>
    <scope>NUCLEOTIDE SEQUENCE [LARGE SCALE GENOMIC DNA]</scope>
    <source>
        <strain evidence="7">LMG 23360</strain>
    </source>
</reference>
<keyword evidence="8" id="KW-1185">Reference proteome</keyword>
<dbReference type="OrthoDB" id="9806345at2"/>
<dbReference type="InterPro" id="IPR004006">
    <property type="entry name" value="DhaK_dom"/>
</dbReference>
<gene>
    <name evidence="7" type="ORF">HA49_10845</name>
</gene>
<evidence type="ECO:0000256" key="2">
    <source>
        <dbReference type="ARBA" id="ARBA00022741"/>
    </source>
</evidence>
<feature type="domain" description="DhaL" evidence="5">
    <location>
        <begin position="355"/>
        <end position="546"/>
    </location>
</feature>
<dbReference type="FunFam" id="1.25.40.340:FF:000002">
    <property type="entry name" value="Dihydroxyacetone kinase, L subunit"/>
    <property type="match status" value="1"/>
</dbReference>
<protein>
    <submittedName>
        <fullName evidence="7">Dihydroxyacetone kinase</fullName>
    </submittedName>
</protein>
<evidence type="ECO:0000256" key="1">
    <source>
        <dbReference type="ARBA" id="ARBA00022679"/>
    </source>
</evidence>
<dbReference type="STRING" id="642227.HA49_10845"/>
<evidence type="ECO:0000313" key="7">
    <source>
        <dbReference type="EMBL" id="KGD73735.1"/>
    </source>
</evidence>
<keyword evidence="3 7" id="KW-0418">Kinase</keyword>